<keyword evidence="3" id="KW-0540">Nuclease</keyword>
<dbReference type="PANTHER" id="PTHR34139:SF1">
    <property type="entry name" value="RNASE MJ1380-RELATED"/>
    <property type="match status" value="1"/>
</dbReference>
<evidence type="ECO:0000256" key="2">
    <source>
        <dbReference type="ARBA" id="ARBA00022649"/>
    </source>
</evidence>
<dbReference type="RefSeq" id="WP_235165824.1">
    <property type="nucleotide sequence ID" value="NZ_CP098805.1"/>
</dbReference>
<evidence type="ECO:0000256" key="4">
    <source>
        <dbReference type="ARBA" id="ARBA00022741"/>
    </source>
</evidence>
<keyword evidence="4" id="KW-0547">Nucleotide-binding</keyword>
<evidence type="ECO:0000313" key="10">
    <source>
        <dbReference type="Proteomes" id="UP001139411"/>
    </source>
</evidence>
<gene>
    <name evidence="7" type="ORF">L0661_13535</name>
    <name evidence="8" type="ORF">NFI80_19080</name>
</gene>
<dbReference type="EMBL" id="JAKFFV010000008">
    <property type="protein sequence ID" value="MCF2499339.1"/>
    <property type="molecule type" value="Genomic_DNA"/>
</dbReference>
<dbReference type="GO" id="GO:0016787">
    <property type="term" value="F:hydrolase activity"/>
    <property type="evidence" value="ECO:0007669"/>
    <property type="project" value="UniProtKB-KW"/>
</dbReference>
<keyword evidence="1" id="KW-0597">Phosphoprotein</keyword>
<comment type="similarity">
    <text evidence="6">Belongs to the HepT RNase toxin family.</text>
</comment>
<dbReference type="GO" id="GO:0004540">
    <property type="term" value="F:RNA nuclease activity"/>
    <property type="evidence" value="ECO:0007669"/>
    <property type="project" value="InterPro"/>
</dbReference>
<evidence type="ECO:0000256" key="1">
    <source>
        <dbReference type="ARBA" id="ARBA00022553"/>
    </source>
</evidence>
<dbReference type="AlphaFoldDB" id="A0A9X1QGJ4"/>
<dbReference type="GO" id="GO:0110001">
    <property type="term" value="C:toxin-antitoxin complex"/>
    <property type="evidence" value="ECO:0007669"/>
    <property type="project" value="InterPro"/>
</dbReference>
<evidence type="ECO:0000313" key="9">
    <source>
        <dbReference type="Proteomes" id="UP001055420"/>
    </source>
</evidence>
<keyword evidence="5" id="KW-0378">Hydrolase</keyword>
<keyword evidence="2" id="KW-1277">Toxin-antitoxin system</keyword>
<dbReference type="InterPro" id="IPR051813">
    <property type="entry name" value="HepT_RNase_toxin"/>
</dbReference>
<dbReference type="PANTHER" id="PTHR34139">
    <property type="entry name" value="UPF0331 PROTEIN MJ0127"/>
    <property type="match status" value="1"/>
</dbReference>
<sequence length="113" mass="13177">MSERAPSILFLDMLDSVETVLEYTLGMGFDDFLADRKTRDAVIRNIQILGEAANRVPKDIREQYPEIEWMRIIRSRHILVHDYAGIDYEIVWRIIEIHLPPLKDALLNLTAGR</sequence>
<organism evidence="7 10">
    <name type="scientific">Dyadobacter chenhuakuii</name>
    <dbReference type="NCBI Taxonomy" id="2909339"/>
    <lineage>
        <taxon>Bacteria</taxon>
        <taxon>Pseudomonadati</taxon>
        <taxon>Bacteroidota</taxon>
        <taxon>Cytophagia</taxon>
        <taxon>Cytophagales</taxon>
        <taxon>Spirosomataceae</taxon>
        <taxon>Dyadobacter</taxon>
    </lineage>
</organism>
<keyword evidence="9" id="KW-1185">Reference proteome</keyword>
<proteinExistence type="inferred from homology"/>
<dbReference type="EMBL" id="CP098805">
    <property type="protein sequence ID" value="USJ29963.1"/>
    <property type="molecule type" value="Genomic_DNA"/>
</dbReference>
<name>A0A9X1QGJ4_9BACT</name>
<dbReference type="InterPro" id="IPR008201">
    <property type="entry name" value="HepT-like"/>
</dbReference>
<evidence type="ECO:0000313" key="7">
    <source>
        <dbReference type="EMBL" id="MCF2499339.1"/>
    </source>
</evidence>
<dbReference type="Pfam" id="PF01934">
    <property type="entry name" value="HepT-like"/>
    <property type="match status" value="1"/>
</dbReference>
<dbReference type="Proteomes" id="UP001055420">
    <property type="component" value="Chromosome"/>
</dbReference>
<protein>
    <submittedName>
        <fullName evidence="7">DUF86 domain-containing protein</fullName>
    </submittedName>
</protein>
<dbReference type="Proteomes" id="UP001139411">
    <property type="component" value="Unassembled WGS sequence"/>
</dbReference>
<dbReference type="Gene3D" id="1.20.120.580">
    <property type="entry name" value="bsu32300-like"/>
    <property type="match status" value="1"/>
</dbReference>
<dbReference type="InterPro" id="IPR037038">
    <property type="entry name" value="HepT-like_sf"/>
</dbReference>
<accession>A0A9X1QGJ4</accession>
<reference evidence="7" key="1">
    <citation type="submission" date="2022-01" db="EMBL/GenBank/DDBJ databases">
        <title>Novel species in genus Dyadobacter.</title>
        <authorList>
            <person name="Ma C."/>
        </authorList>
    </citation>
    <scope>NUCLEOTIDE SEQUENCE</scope>
    <source>
        <strain evidence="8">CY22</strain>
        <strain evidence="7">CY357</strain>
    </source>
</reference>
<evidence type="ECO:0000256" key="5">
    <source>
        <dbReference type="ARBA" id="ARBA00022801"/>
    </source>
</evidence>
<evidence type="ECO:0000256" key="6">
    <source>
        <dbReference type="ARBA" id="ARBA00024207"/>
    </source>
</evidence>
<dbReference type="GO" id="GO:0000166">
    <property type="term" value="F:nucleotide binding"/>
    <property type="evidence" value="ECO:0007669"/>
    <property type="project" value="UniProtKB-KW"/>
</dbReference>
<evidence type="ECO:0000256" key="3">
    <source>
        <dbReference type="ARBA" id="ARBA00022722"/>
    </source>
</evidence>
<evidence type="ECO:0000313" key="8">
    <source>
        <dbReference type="EMBL" id="USJ29963.1"/>
    </source>
</evidence>